<evidence type="ECO:0000313" key="2">
    <source>
        <dbReference type="Proteomes" id="UP000019485"/>
    </source>
</evidence>
<reference evidence="1 2" key="1">
    <citation type="submission" date="2013-08" db="EMBL/GenBank/DDBJ databases">
        <authorList>
            <consortium name="DOE Joint Genome Institute"/>
            <person name="Eisen J."/>
            <person name="Huntemann M."/>
            <person name="Han J."/>
            <person name="Chen A."/>
            <person name="Kyrpides N."/>
            <person name="Mavromatis K."/>
            <person name="Markowitz V."/>
            <person name="Palaniappan K."/>
            <person name="Ivanova N."/>
            <person name="Schaumberg A."/>
            <person name="Pati A."/>
            <person name="Liolios K."/>
            <person name="Nordberg H.P."/>
            <person name="Cantor M.N."/>
            <person name="Hua S.X."/>
            <person name="Woyke T."/>
        </authorList>
    </citation>
    <scope>NUCLEOTIDE SEQUENCE [LARGE SCALE GENOMIC DNA]</scope>
    <source>
        <strain evidence="1 2">DSM 44927</strain>
    </source>
</reference>
<keyword evidence="2" id="KW-1185">Reference proteome</keyword>
<dbReference type="RefSeq" id="WP_157435618.1">
    <property type="nucleotide sequence ID" value="NZ_KI632511.1"/>
</dbReference>
<dbReference type="Proteomes" id="UP000019485">
    <property type="component" value="Unassembled WGS sequence"/>
</dbReference>
<dbReference type="OrthoDB" id="3873597at2"/>
<dbReference type="EMBL" id="AZAN01000001">
    <property type="protein sequence ID" value="ETA71096.1"/>
    <property type="molecule type" value="Genomic_DNA"/>
</dbReference>
<organism evidence="1 2">
    <name type="scientific">Actinospica robiniae DSM 44927</name>
    <dbReference type="NCBI Taxonomy" id="479430"/>
    <lineage>
        <taxon>Bacteria</taxon>
        <taxon>Bacillati</taxon>
        <taxon>Actinomycetota</taxon>
        <taxon>Actinomycetes</taxon>
        <taxon>Catenulisporales</taxon>
        <taxon>Actinospicaceae</taxon>
        <taxon>Actinospica</taxon>
    </lineage>
</organism>
<dbReference type="HOGENOM" id="CLU_1088337_0_0_11"/>
<evidence type="ECO:0008006" key="3">
    <source>
        <dbReference type="Google" id="ProtNLM"/>
    </source>
</evidence>
<proteinExistence type="predicted"/>
<name>W9E508_9ACTN</name>
<dbReference type="AlphaFoldDB" id="W9E508"/>
<evidence type="ECO:0000313" key="1">
    <source>
        <dbReference type="EMBL" id="ETA71096.1"/>
    </source>
</evidence>
<protein>
    <recommendedName>
        <fullName evidence="3">Protein ImuA</fullName>
    </recommendedName>
</protein>
<comment type="caution">
    <text evidence="1">The sequence shown here is derived from an EMBL/GenBank/DDBJ whole genome shotgun (WGS) entry which is preliminary data.</text>
</comment>
<accession>W9E508</accession>
<gene>
    <name evidence="1" type="ORF">ActroDRAFT_0118</name>
</gene>
<sequence>MTAFETMFEKSLTSISAVETSRSARLARAAAGIEGVSRGTARVRAVAGDGLAVPEALAGLLPRGLERGGVLGVDQDRYLAASLVGSAVRSGGSAALVGVDDLGIEAVAAAGAPTSRLVVVRPDASSWVKALEVLIGAVEVVLVRPPAAVGDAVARRIVSRLRRGATVGTSLLVAGPAVFPAPVRLRVAAARWSGLEAGHGQLTARRATVVAEGRGLGGGSRAAEVYLPGPDGAAHPVRAAAPVDELAARRRLIAA</sequence>